<name>A0AAN8EMC8_9EURO</name>
<keyword evidence="2" id="KW-1185">Reference proteome</keyword>
<organism evidence="1 2">
    <name type="scientific">Knufia fluminis</name>
    <dbReference type="NCBI Taxonomy" id="191047"/>
    <lineage>
        <taxon>Eukaryota</taxon>
        <taxon>Fungi</taxon>
        <taxon>Dikarya</taxon>
        <taxon>Ascomycota</taxon>
        <taxon>Pezizomycotina</taxon>
        <taxon>Eurotiomycetes</taxon>
        <taxon>Chaetothyriomycetidae</taxon>
        <taxon>Chaetothyriales</taxon>
        <taxon>Trichomeriaceae</taxon>
        <taxon>Knufia</taxon>
    </lineage>
</organism>
<gene>
    <name evidence="1" type="ORF">OHC33_004750</name>
</gene>
<evidence type="ECO:0000313" key="2">
    <source>
        <dbReference type="Proteomes" id="UP001316803"/>
    </source>
</evidence>
<accession>A0AAN8EMC8</accession>
<sequence length="249" mass="28366">MTAPTILTWQKVSAMLKGYPGMKTHGFLVLEIPLVFDPATESVQLTGINLQYAGERELFLEQYGHAALARNRPILSQEETAAHLNNGTFTRAFNTLQEKGAWGRMILLTAYCMKVGGNITSDQIGFLKSVYTKVDMPVGVQEQFAEALEEYTSGEPYRPLEKKWAKDRKHIHESDTYNPPVKLTAEELARMTPEQRHDFEWVQQDRMHKRILMDMFKISPGEGVSQRRAAASSTLMRMMFAQMDAMEDK</sequence>
<proteinExistence type="predicted"/>
<reference evidence="1 2" key="1">
    <citation type="submission" date="2022-12" db="EMBL/GenBank/DDBJ databases">
        <title>Genomic features and morphological characterization of a novel Knufia sp. strain isolated from spacecraft assembly facility.</title>
        <authorList>
            <person name="Teixeira M."/>
            <person name="Chander A.M."/>
            <person name="Stajich J.E."/>
            <person name="Venkateswaran K."/>
        </authorList>
    </citation>
    <scope>NUCLEOTIDE SEQUENCE [LARGE SCALE GENOMIC DNA]</scope>
    <source>
        <strain evidence="1 2">FJI-L2-BK-P2</strain>
    </source>
</reference>
<dbReference type="AlphaFoldDB" id="A0AAN8EMC8"/>
<protein>
    <submittedName>
        <fullName evidence="1">Uncharacterized protein</fullName>
    </submittedName>
</protein>
<dbReference type="EMBL" id="JAKLMC020000009">
    <property type="protein sequence ID" value="KAK5954177.1"/>
    <property type="molecule type" value="Genomic_DNA"/>
</dbReference>
<dbReference type="Proteomes" id="UP001316803">
    <property type="component" value="Unassembled WGS sequence"/>
</dbReference>
<evidence type="ECO:0000313" key="1">
    <source>
        <dbReference type="EMBL" id="KAK5954177.1"/>
    </source>
</evidence>
<comment type="caution">
    <text evidence="1">The sequence shown here is derived from an EMBL/GenBank/DDBJ whole genome shotgun (WGS) entry which is preliminary data.</text>
</comment>